<protein>
    <submittedName>
        <fullName evidence="2">Cytochrome b561 domain-containing protein</fullName>
    </submittedName>
</protein>
<name>A0AC34Q9I0_9BILA</name>
<dbReference type="WBParaSite" id="JU765_v2.g14124.t1">
    <property type="protein sequence ID" value="JU765_v2.g14124.t1"/>
    <property type="gene ID" value="JU765_v2.g14124"/>
</dbReference>
<reference evidence="2" key="1">
    <citation type="submission" date="2022-11" db="UniProtKB">
        <authorList>
            <consortium name="WormBaseParasite"/>
        </authorList>
    </citation>
    <scope>IDENTIFICATION</scope>
</reference>
<accession>A0AC34Q9I0</accession>
<evidence type="ECO:0000313" key="1">
    <source>
        <dbReference type="Proteomes" id="UP000887576"/>
    </source>
</evidence>
<dbReference type="Proteomes" id="UP000887576">
    <property type="component" value="Unplaced"/>
</dbReference>
<proteinExistence type="predicted"/>
<evidence type="ECO:0000313" key="2">
    <source>
        <dbReference type="WBParaSite" id="JU765_v2.g14124.t1"/>
    </source>
</evidence>
<sequence>MHRVFNMLGIACTIAAFVCIFVRENWEWVGPSPTHTTEENNQWGSVHAMLGLLACVVAWWQPIGAVFRCHPGDRFRFIFNIFHGFLGLGALLMAFSAIMIAVVHFTPAFSNRDAAEGIYIAFIAVVGVCFILLTILSVQHWYKARSNVTAVDMELVQSDGKRHVVNSPETVRTHRIMNVIFVFFICVAIGAAVSISVLLGVV</sequence>
<organism evidence="1 2">
    <name type="scientific">Panagrolaimus sp. JU765</name>
    <dbReference type="NCBI Taxonomy" id="591449"/>
    <lineage>
        <taxon>Eukaryota</taxon>
        <taxon>Metazoa</taxon>
        <taxon>Ecdysozoa</taxon>
        <taxon>Nematoda</taxon>
        <taxon>Chromadorea</taxon>
        <taxon>Rhabditida</taxon>
        <taxon>Tylenchina</taxon>
        <taxon>Panagrolaimomorpha</taxon>
        <taxon>Panagrolaimoidea</taxon>
        <taxon>Panagrolaimidae</taxon>
        <taxon>Panagrolaimus</taxon>
    </lineage>
</organism>